<evidence type="ECO:0000313" key="1">
    <source>
        <dbReference type="EMBL" id="AFM14204.1"/>
    </source>
</evidence>
<proteinExistence type="predicted"/>
<dbReference type="HOGENOM" id="CLU_295420_0_0_12"/>
<reference evidence="1 2" key="1">
    <citation type="submission" date="2012-06" db="EMBL/GenBank/DDBJ databases">
        <title>The complete chromosome of genome of Turneriella parva DSM 21527.</title>
        <authorList>
            <consortium name="US DOE Joint Genome Institute (JGI-PGF)"/>
            <person name="Lucas S."/>
            <person name="Han J."/>
            <person name="Lapidus A."/>
            <person name="Bruce D."/>
            <person name="Goodwin L."/>
            <person name="Pitluck S."/>
            <person name="Peters L."/>
            <person name="Kyrpides N."/>
            <person name="Mavromatis K."/>
            <person name="Ivanova N."/>
            <person name="Mikhailova N."/>
            <person name="Chertkov O."/>
            <person name="Detter J.C."/>
            <person name="Tapia R."/>
            <person name="Han C."/>
            <person name="Land M."/>
            <person name="Hauser L."/>
            <person name="Markowitz V."/>
            <person name="Cheng J.-F."/>
            <person name="Hugenholtz P."/>
            <person name="Woyke T."/>
            <person name="Wu D."/>
            <person name="Gronow S."/>
            <person name="Wellnitz S."/>
            <person name="Brambilla E."/>
            <person name="Klenk H.-P."/>
            <person name="Eisen J.A."/>
        </authorList>
    </citation>
    <scope>NUCLEOTIDE SEQUENCE [LARGE SCALE GENOMIC DNA]</scope>
    <source>
        <strain evidence="2">ATCC BAA-1111 / DSM 21527 / NCTC 11395 / H</strain>
    </source>
</reference>
<dbReference type="InterPro" id="IPR007555">
    <property type="entry name" value="DUF499"/>
</dbReference>
<dbReference type="STRING" id="869212.Turpa_3569"/>
<dbReference type="OrthoDB" id="9757917at2"/>
<dbReference type="EMBL" id="CP002959">
    <property type="protein sequence ID" value="AFM14204.1"/>
    <property type="molecule type" value="Genomic_DNA"/>
</dbReference>
<gene>
    <name evidence="1" type="ordered locus">Turpa_3569</name>
</gene>
<dbReference type="PATRIC" id="fig|869212.3.peg.3595"/>
<organism evidence="1 2">
    <name type="scientific">Turneriella parva (strain ATCC BAA-1111 / DSM 21527 / NCTC 11395 / H)</name>
    <name type="common">Leptospira parva</name>
    <dbReference type="NCBI Taxonomy" id="869212"/>
    <lineage>
        <taxon>Bacteria</taxon>
        <taxon>Pseudomonadati</taxon>
        <taxon>Spirochaetota</taxon>
        <taxon>Spirochaetia</taxon>
        <taxon>Leptospirales</taxon>
        <taxon>Leptospiraceae</taxon>
        <taxon>Turneriella</taxon>
    </lineage>
</organism>
<keyword evidence="2" id="KW-1185">Reference proteome</keyword>
<dbReference type="Pfam" id="PF13287">
    <property type="entry name" value="Fn3_assoc"/>
    <property type="match status" value="1"/>
</dbReference>
<dbReference type="AlphaFoldDB" id="I4BA97"/>
<accession>I4BA97</accession>
<dbReference type="InterPro" id="IPR026876">
    <property type="entry name" value="Fn3_assoc_repeat"/>
</dbReference>
<dbReference type="KEGG" id="tpx:Turpa_3569"/>
<protein>
    <recommendedName>
        <fullName evidence="3">Glycosyl transferase</fullName>
    </recommendedName>
</protein>
<dbReference type="Pfam" id="PF04465">
    <property type="entry name" value="DUF499"/>
    <property type="match status" value="1"/>
</dbReference>
<name>I4BA97_TURPD</name>
<sequence length="1050" mass="118265">MSSTMPKTAVTPSLKTVQQLCSPRKSLFETRFKDYALNLTDLAQGKIDAEEFFTENFVTDGMKTLLDTAFERFEGKSNISVVKLTQAMGGGKTHNMIALALLAMNPDLRKKIGLKTNVKTAIRVASFSGRESDSEYGIWGSIAQQIGKLDDFADYYRGVLKAPGETSWVNLLKGEPLLILLDELPPYLEYATSVSVGDSNLAVVTTSALSNLVVAANKEELSNVLIVVSDLKATYESGSAALASGPLKNLDHELNRTAMELEPVRQNSDEIYHILKSKLFEKLPSESDVSPVAQAYGAELLTAKQMDITNSSPEELVSHIKQSYPFHPAVRDLYARFKENPGFQQTRGLIRMLRTQVRSLYSESRKNESVYLLSPDTFDLNDSDTVTEINKINGTLKNAISHDIASQGSSEAEKLDQQFRTDIHQSATKTIMLSSLAAVQNAVLGLNQSDLVYYLVKPGRDLRDLKTKVLPALKTTCWYLHLDRQGNYLFKNVQNIVAKINSLVSTYNPDQAIKQVRSELEALFKPVDKDVYQKLSILETPDVLSLDVDSVLLAVYQPNDKGAGLHPDLLSFYQNQIYKNRVLFLTGERAAMDSVLYTAKEVKAIDHVIKELELDKISAKDPQYVEALDLRDHYSSSFRSAVRETFTKLYYPSADRLMDAEFFMQFSSNNYNGEQQIKATLEAKQKFTTDTESDTFRKKCEKRLFGKAADEPREMEWAEIKKRAAREPIWQWHRLDALDRLKTKLVREKIWRENGKFVQTGPFEAAKTDVIINQVLRDEETGAVKLRVEPQHGDKVYVDYGADPTTASELIHDHGNFETARMEVRFLCVDSTGKHPQGPVRIWKNTIALKYDTTPRDGKVFVTLRAIPDADIRYTTDGSAPRELGGEYTGVFEVKKKCTVMAIATKEGIESQILSFEADPTASKGARIDESKAAIVIRRHKFDGTDKCYQLIESMRRYQISVSQVEVAIEAISHADTFVSYSTGGQIIRFDATKLSELIDNLRKPFIEENQAEYRIRLMIGEMHYRQGGDIQHFAGEMNLPGYEPHEVRQ</sequence>
<dbReference type="Proteomes" id="UP000006048">
    <property type="component" value="Chromosome"/>
</dbReference>
<evidence type="ECO:0008006" key="3">
    <source>
        <dbReference type="Google" id="ProtNLM"/>
    </source>
</evidence>
<evidence type="ECO:0000313" key="2">
    <source>
        <dbReference type="Proteomes" id="UP000006048"/>
    </source>
</evidence>